<reference evidence="1 2" key="1">
    <citation type="submission" date="2018-06" db="EMBL/GenBank/DDBJ databases">
        <authorList>
            <consortium name="Pathogen Informatics"/>
            <person name="Doyle S."/>
        </authorList>
    </citation>
    <scope>NUCLEOTIDE SEQUENCE [LARGE SCALE GENOMIC DNA]</scope>
    <source>
        <strain evidence="1 2">NCTC11546</strain>
    </source>
</reference>
<dbReference type="EMBL" id="UARG01000018">
    <property type="protein sequence ID" value="SQA94312.1"/>
    <property type="molecule type" value="Genomic_DNA"/>
</dbReference>
<sequence length="67" mass="8077">MLIPNKVSGYFDKTTAKYIEYIFDETLIDIYVRSTILLKFIEEKIEDDNLEFARLKYHILYLILIIL</sequence>
<organism evidence="1 2">
    <name type="scientific">Capnocytophaga ochracea</name>
    <dbReference type="NCBI Taxonomy" id="1018"/>
    <lineage>
        <taxon>Bacteria</taxon>
        <taxon>Pseudomonadati</taxon>
        <taxon>Bacteroidota</taxon>
        <taxon>Flavobacteriia</taxon>
        <taxon>Flavobacteriales</taxon>
        <taxon>Flavobacteriaceae</taxon>
        <taxon>Capnocytophaga</taxon>
    </lineage>
</organism>
<dbReference type="AlphaFoldDB" id="A0A2X2SMF7"/>
<gene>
    <name evidence="1" type="ORF">NCTC11546_02482</name>
</gene>
<accession>A0A2X2SMF7</accession>
<evidence type="ECO:0000313" key="1">
    <source>
        <dbReference type="EMBL" id="SQA94312.1"/>
    </source>
</evidence>
<name>A0A2X2SMF7_CAPOC</name>
<proteinExistence type="predicted"/>
<evidence type="ECO:0000313" key="2">
    <source>
        <dbReference type="Proteomes" id="UP000249891"/>
    </source>
</evidence>
<protein>
    <submittedName>
        <fullName evidence="1">Uncharacterized protein</fullName>
    </submittedName>
</protein>
<dbReference type="Proteomes" id="UP000249891">
    <property type="component" value="Unassembled WGS sequence"/>
</dbReference>